<evidence type="ECO:0000259" key="1">
    <source>
        <dbReference type="PROSITE" id="PS50994"/>
    </source>
</evidence>
<organism evidence="2 3">
    <name type="scientific">Cucumis melo var. makuwa</name>
    <name type="common">Oriental melon</name>
    <dbReference type="NCBI Taxonomy" id="1194695"/>
    <lineage>
        <taxon>Eukaryota</taxon>
        <taxon>Viridiplantae</taxon>
        <taxon>Streptophyta</taxon>
        <taxon>Embryophyta</taxon>
        <taxon>Tracheophyta</taxon>
        <taxon>Spermatophyta</taxon>
        <taxon>Magnoliopsida</taxon>
        <taxon>eudicotyledons</taxon>
        <taxon>Gunneridae</taxon>
        <taxon>Pentapetalae</taxon>
        <taxon>rosids</taxon>
        <taxon>fabids</taxon>
        <taxon>Cucurbitales</taxon>
        <taxon>Cucurbitaceae</taxon>
        <taxon>Benincaseae</taxon>
        <taxon>Cucumis</taxon>
    </lineage>
</organism>
<dbReference type="InterPro" id="IPR036397">
    <property type="entry name" value="RNaseH_sf"/>
</dbReference>
<dbReference type="PANTHER" id="PTHR47266">
    <property type="entry name" value="ENDONUCLEASE-RELATED"/>
    <property type="match status" value="1"/>
</dbReference>
<feature type="domain" description="Integrase catalytic" evidence="1">
    <location>
        <begin position="20"/>
        <end position="134"/>
    </location>
</feature>
<protein>
    <recommendedName>
        <fullName evidence="1">Integrase catalytic domain-containing protein</fullName>
    </recommendedName>
</protein>
<proteinExistence type="predicted"/>
<dbReference type="Gene3D" id="3.30.420.10">
    <property type="entry name" value="Ribonuclease H-like superfamily/Ribonuclease H"/>
    <property type="match status" value="1"/>
</dbReference>
<dbReference type="PROSITE" id="PS50994">
    <property type="entry name" value="INTEGRASE"/>
    <property type="match status" value="1"/>
</dbReference>
<dbReference type="EMBL" id="SSTD01011101">
    <property type="protein sequence ID" value="TYK10624.1"/>
    <property type="molecule type" value="Genomic_DNA"/>
</dbReference>
<dbReference type="GO" id="GO:0003676">
    <property type="term" value="F:nucleic acid binding"/>
    <property type="evidence" value="ECO:0007669"/>
    <property type="project" value="InterPro"/>
</dbReference>
<dbReference type="Proteomes" id="UP000321947">
    <property type="component" value="Unassembled WGS sequence"/>
</dbReference>
<dbReference type="GO" id="GO:0015074">
    <property type="term" value="P:DNA integration"/>
    <property type="evidence" value="ECO:0007669"/>
    <property type="project" value="InterPro"/>
</dbReference>
<evidence type="ECO:0000313" key="2">
    <source>
        <dbReference type="EMBL" id="TYK10624.1"/>
    </source>
</evidence>
<gene>
    <name evidence="2" type="ORF">E5676_scaffold315G001030</name>
</gene>
<reference evidence="2 3" key="1">
    <citation type="submission" date="2019-08" db="EMBL/GenBank/DDBJ databases">
        <title>Draft genome sequences of two oriental melons (Cucumis melo L. var makuwa).</title>
        <authorList>
            <person name="Kwon S.-Y."/>
        </authorList>
    </citation>
    <scope>NUCLEOTIDE SEQUENCE [LARGE SCALE GENOMIC DNA]</scope>
    <source>
        <strain evidence="3">cv. Chang Bougi</strain>
        <tissue evidence="2">Leaf</tissue>
    </source>
</reference>
<evidence type="ECO:0000313" key="3">
    <source>
        <dbReference type="Proteomes" id="UP000321947"/>
    </source>
</evidence>
<sequence length="257" mass="29261">MSFGLCNMPGHFKVGAMLGQKKDKVIHLICYEFDLEIVDCKGTENQVVDHLSRLSIISSVKNNAIKVSKSLKKNIYSRVGTPKALINDEGSYFINRIIAKLLSKYNINHKVVTACYPQTNDQAKVSNREIKNILEKVTPIGMSPYTLVFGKVCHLPLELEHKALWTCKKLNLNYHAIGEARRKGTTSSFASIAQPPLLADRFYGYPFPDLAFSSLAHQVWPCQLRYCTRLPTELRPSELRSNRLTNLFFRRTTRCHD</sequence>
<comment type="caution">
    <text evidence="2">The sequence shown here is derived from an EMBL/GenBank/DDBJ whole genome shotgun (WGS) entry which is preliminary data.</text>
</comment>
<dbReference type="SUPFAM" id="SSF53098">
    <property type="entry name" value="Ribonuclease H-like"/>
    <property type="match status" value="1"/>
</dbReference>
<accession>A0A5D3CHF7</accession>
<dbReference type="InterPro" id="IPR012337">
    <property type="entry name" value="RNaseH-like_sf"/>
</dbReference>
<dbReference type="InterPro" id="IPR001584">
    <property type="entry name" value="Integrase_cat-core"/>
</dbReference>
<dbReference type="InterPro" id="IPR052160">
    <property type="entry name" value="Gypsy_RT_Integrase-like"/>
</dbReference>
<dbReference type="AlphaFoldDB" id="A0A5D3CHF7"/>
<name>A0A5D3CHF7_CUCMM</name>